<dbReference type="GO" id="GO:0004725">
    <property type="term" value="F:protein tyrosine phosphatase activity"/>
    <property type="evidence" value="ECO:0007669"/>
    <property type="project" value="UniProtKB-EC"/>
</dbReference>
<sequence length="192" mass="22465">MNNSSLCILCFQASNIKNTDLPVCQSCLNQQAQNLEHFEDEIDKIHQQDQIKQDESSSISEIVPNKLYLGNYIAAKNKKLLQKYKITDILICGDFLKQKFPQDFKYHQIMIQDSLNQSIIEYLDETFNFIDQAQNVFVHCAAGINRSPAIVCAYLMKKNKWNYDKAFEFVKERRSIINKQTNFANQLNLYQY</sequence>
<dbReference type="Proteomes" id="UP000688137">
    <property type="component" value="Unassembled WGS sequence"/>
</dbReference>
<reference evidence="7" key="1">
    <citation type="submission" date="2021-01" db="EMBL/GenBank/DDBJ databases">
        <authorList>
            <consortium name="Genoscope - CEA"/>
            <person name="William W."/>
        </authorList>
    </citation>
    <scope>NUCLEOTIDE SEQUENCE</scope>
</reference>
<comment type="similarity">
    <text evidence="1">Belongs to the protein-tyrosine phosphatase family. Non-receptor class dual specificity subfamily.</text>
</comment>
<keyword evidence="8" id="KW-1185">Reference proteome</keyword>
<evidence type="ECO:0000256" key="2">
    <source>
        <dbReference type="ARBA" id="ARBA00013064"/>
    </source>
</evidence>
<comment type="caution">
    <text evidence="7">The sequence shown here is derived from an EMBL/GenBank/DDBJ whole genome shotgun (WGS) entry which is preliminary data.</text>
</comment>
<dbReference type="PANTHER" id="PTHR10159:SF521">
    <property type="entry name" value="LEUCINE RICH REPEAT AND PHOSPHATASE DOMAIN CONTAINING PROTEIN"/>
    <property type="match status" value="1"/>
</dbReference>
<dbReference type="EC" id="3.1.3.48" evidence="2"/>
<proteinExistence type="inferred from homology"/>
<dbReference type="Pfam" id="PF00782">
    <property type="entry name" value="DSPc"/>
    <property type="match status" value="1"/>
</dbReference>
<evidence type="ECO:0000256" key="3">
    <source>
        <dbReference type="ARBA" id="ARBA00022801"/>
    </source>
</evidence>
<dbReference type="InterPro" id="IPR000340">
    <property type="entry name" value="Dual-sp_phosphatase_cat-dom"/>
</dbReference>
<dbReference type="PROSITE" id="PS00383">
    <property type="entry name" value="TYR_PHOSPHATASE_1"/>
    <property type="match status" value="1"/>
</dbReference>
<dbReference type="EMBL" id="CAJJDM010000033">
    <property type="protein sequence ID" value="CAD8063411.1"/>
    <property type="molecule type" value="Genomic_DNA"/>
</dbReference>
<protein>
    <recommendedName>
        <fullName evidence="2">protein-tyrosine-phosphatase</fullName>
        <ecNumber evidence="2">3.1.3.48</ecNumber>
    </recommendedName>
</protein>
<evidence type="ECO:0000256" key="1">
    <source>
        <dbReference type="ARBA" id="ARBA00008601"/>
    </source>
</evidence>
<evidence type="ECO:0000259" key="5">
    <source>
        <dbReference type="PROSITE" id="PS50054"/>
    </source>
</evidence>
<dbReference type="SMART" id="SM00195">
    <property type="entry name" value="DSPc"/>
    <property type="match status" value="1"/>
</dbReference>
<dbReference type="InterPro" id="IPR016130">
    <property type="entry name" value="Tyr_Pase_AS"/>
</dbReference>
<name>A0A8S1LAL6_PARPR</name>
<dbReference type="PROSITE" id="PS50054">
    <property type="entry name" value="TYR_PHOSPHATASE_DUAL"/>
    <property type="match status" value="1"/>
</dbReference>
<keyword evidence="4" id="KW-0904">Protein phosphatase</keyword>
<keyword evidence="3" id="KW-0378">Hydrolase</keyword>
<dbReference type="AlphaFoldDB" id="A0A8S1LAL6"/>
<gene>
    <name evidence="7" type="ORF">PPRIM_AZ9-3.1.T0340308</name>
</gene>
<dbReference type="InterPro" id="IPR020422">
    <property type="entry name" value="TYR_PHOSPHATASE_DUAL_dom"/>
</dbReference>
<dbReference type="PROSITE" id="PS50056">
    <property type="entry name" value="TYR_PHOSPHATASE_2"/>
    <property type="match status" value="1"/>
</dbReference>
<feature type="domain" description="Tyrosine-protein phosphatase" evidence="5">
    <location>
        <begin position="58"/>
        <end position="192"/>
    </location>
</feature>
<organism evidence="7 8">
    <name type="scientific">Paramecium primaurelia</name>
    <dbReference type="NCBI Taxonomy" id="5886"/>
    <lineage>
        <taxon>Eukaryota</taxon>
        <taxon>Sar</taxon>
        <taxon>Alveolata</taxon>
        <taxon>Ciliophora</taxon>
        <taxon>Intramacronucleata</taxon>
        <taxon>Oligohymenophorea</taxon>
        <taxon>Peniculida</taxon>
        <taxon>Parameciidae</taxon>
        <taxon>Paramecium</taxon>
    </lineage>
</organism>
<dbReference type="GO" id="GO:0005737">
    <property type="term" value="C:cytoplasm"/>
    <property type="evidence" value="ECO:0007669"/>
    <property type="project" value="TreeGrafter"/>
</dbReference>
<evidence type="ECO:0000313" key="8">
    <source>
        <dbReference type="Proteomes" id="UP000688137"/>
    </source>
</evidence>
<dbReference type="InterPro" id="IPR000387">
    <property type="entry name" value="Tyr_Pase_dom"/>
</dbReference>
<accession>A0A8S1LAL6</accession>
<evidence type="ECO:0000256" key="4">
    <source>
        <dbReference type="ARBA" id="ARBA00022912"/>
    </source>
</evidence>
<evidence type="ECO:0000313" key="7">
    <source>
        <dbReference type="EMBL" id="CAD8063411.1"/>
    </source>
</evidence>
<dbReference type="OMA" id="TWSLISH"/>
<evidence type="ECO:0000259" key="6">
    <source>
        <dbReference type="PROSITE" id="PS50056"/>
    </source>
</evidence>
<dbReference type="CDD" id="cd14498">
    <property type="entry name" value="DSP"/>
    <property type="match status" value="1"/>
</dbReference>
<feature type="domain" description="Tyrosine specific protein phosphatases" evidence="6">
    <location>
        <begin position="117"/>
        <end position="174"/>
    </location>
</feature>
<dbReference type="PANTHER" id="PTHR10159">
    <property type="entry name" value="DUAL SPECIFICITY PROTEIN PHOSPHATASE"/>
    <property type="match status" value="1"/>
</dbReference>
<dbReference type="GO" id="GO:0043409">
    <property type="term" value="P:negative regulation of MAPK cascade"/>
    <property type="evidence" value="ECO:0007669"/>
    <property type="project" value="TreeGrafter"/>
</dbReference>